<feature type="transmembrane region" description="Helical" evidence="1">
    <location>
        <begin position="12"/>
        <end position="29"/>
    </location>
</feature>
<keyword evidence="1" id="KW-0812">Transmembrane</keyword>
<accession>A0ABY1S885</accession>
<dbReference type="Proteomes" id="UP000196803">
    <property type="component" value="Unassembled WGS sequence"/>
</dbReference>
<organism evidence="3 4">
    <name type="scientific">Caldicellulosiruptor bescii</name>
    <name type="common">Anaerocellum thermophilum</name>
    <dbReference type="NCBI Taxonomy" id="31899"/>
    <lineage>
        <taxon>Bacteria</taxon>
        <taxon>Bacillati</taxon>
        <taxon>Bacillota</taxon>
        <taxon>Bacillota incertae sedis</taxon>
        <taxon>Caldicellulosiruptorales</taxon>
        <taxon>Caldicellulosiruptoraceae</taxon>
        <taxon>Caldicellulosiruptor</taxon>
    </lineage>
</organism>
<dbReference type="Pfam" id="PF08378">
    <property type="entry name" value="NERD"/>
    <property type="match status" value="1"/>
</dbReference>
<proteinExistence type="predicted"/>
<evidence type="ECO:0000259" key="2">
    <source>
        <dbReference type="PROSITE" id="PS50965"/>
    </source>
</evidence>
<name>A0ABY1S885_CALBS</name>
<keyword evidence="1" id="KW-0472">Membrane</keyword>
<dbReference type="EMBL" id="FXXC01000001">
    <property type="protein sequence ID" value="SMR93291.1"/>
    <property type="molecule type" value="Genomic_DNA"/>
</dbReference>
<reference evidence="3 4" key="1">
    <citation type="submission" date="2017-05" db="EMBL/GenBank/DDBJ databases">
        <authorList>
            <person name="Varghese N."/>
            <person name="Submissions S."/>
        </authorList>
    </citation>
    <scope>NUCLEOTIDE SEQUENCE [LARGE SCALE GENOMIC DNA]</scope>
    <source>
        <strain evidence="3 4">MACB1020</strain>
    </source>
</reference>
<feature type="domain" description="NERD" evidence="2">
    <location>
        <begin position="32"/>
        <end position="148"/>
    </location>
</feature>
<dbReference type="InterPro" id="IPR011528">
    <property type="entry name" value="NERD"/>
</dbReference>
<sequence>MKLAFDLLLDLWYIWVLLIISAILSLLRPKIKGAIGEKSVSFFLARLDPKKYKVLNNLLIKVGSKTVQIDHVVVSNYGIFVIETKNYQGWIYGKEYDEYWTQVIYKRKEKFYNPIRQNYGHIQALKEILSYLGDIKFISVIVFTTKADLKVETKTDVVWTTKLIKTIKKYNQECLTDEQKERIFQRLCSMNVNSYKNMREHVRSVNRNKVR</sequence>
<evidence type="ECO:0000313" key="3">
    <source>
        <dbReference type="EMBL" id="SMR93291.1"/>
    </source>
</evidence>
<evidence type="ECO:0000256" key="1">
    <source>
        <dbReference type="SAM" id="Phobius"/>
    </source>
</evidence>
<keyword evidence="4" id="KW-1185">Reference proteome</keyword>
<keyword evidence="1" id="KW-1133">Transmembrane helix</keyword>
<gene>
    <name evidence="3" type="ORF">SAMN05216240_1476</name>
</gene>
<protein>
    <submittedName>
        <fullName evidence="3">Nuclease-related domain-containing protein</fullName>
    </submittedName>
</protein>
<comment type="caution">
    <text evidence="3">The sequence shown here is derived from an EMBL/GenBank/DDBJ whole genome shotgun (WGS) entry which is preliminary data.</text>
</comment>
<evidence type="ECO:0000313" key="4">
    <source>
        <dbReference type="Proteomes" id="UP000196803"/>
    </source>
</evidence>
<dbReference type="GeneID" id="31772958"/>
<dbReference type="PROSITE" id="PS50965">
    <property type="entry name" value="NERD"/>
    <property type="match status" value="1"/>
</dbReference>
<dbReference type="RefSeq" id="WP_013403044.1">
    <property type="nucleotide sequence ID" value="NZ_FUZJ01000001.1"/>
</dbReference>